<dbReference type="OrthoDB" id="3156891at2759"/>
<reference evidence="3 4" key="1">
    <citation type="submission" date="2013-12" db="EMBL/GenBank/DDBJ databases">
        <authorList>
            <person name="Cubeta M."/>
            <person name="Pakala S."/>
            <person name="Fedorova N."/>
            <person name="Thomas E."/>
            <person name="Dean R."/>
            <person name="Jabaji S."/>
            <person name="Neate S."/>
            <person name="Toda T."/>
            <person name="Tavantzis S."/>
            <person name="Vilgalys R."/>
            <person name="Bharathan N."/>
            <person name="Pakala S."/>
            <person name="Losada L.S."/>
            <person name="Zafar N."/>
            <person name="Nierman W."/>
        </authorList>
    </citation>
    <scope>NUCLEOTIDE SEQUENCE [LARGE SCALE GENOMIC DNA]</scope>
    <source>
        <strain evidence="3 4">123E</strain>
    </source>
</reference>
<accession>A0A074SHJ5</accession>
<protein>
    <submittedName>
        <fullName evidence="3">Jacalin-like lectin domain protein</fullName>
    </submittedName>
</protein>
<feature type="compositionally biased region" description="Low complexity" evidence="1">
    <location>
        <begin position="11"/>
        <end position="25"/>
    </location>
</feature>
<sequence length="598" mass="67225">MSHSETKRTDNFNQQDDNNNSSSNSPGRGEYKENFKRLQSTECLHGFRVDNIDGPECTTRPVAKFVGIKPPFVQEVHDILTEAVTARTEREANYVHHGWSIGAIATLSPWTMSRIAANNQPDPKGAWVTRRTLVPRLSLRLSINELAPVPEFEDAVEEALKKPTIFGQFRAVYRVFHEWGDMVPLAIDMGTSLAFTDLETNMLQLPDQDSYHNAYYLSNIRTARLTGQGIPEDAESGWYDGTWLTKQVPPPQWRKIRISAVAPTVNLLSAEIQSQLSQLYAKRLSYVPSHTIGPIDSSSRTHDDIDHASHEVSGIIVYATDFIRSLTFIYKNGTRSKHQGTDSYGAEHEFMLTDGEFIAEMLIWGDDWIRGLQFVTNFGRCSPHFGGGGTVEHTPTIARSKGGVLVGTFTVIKQFGRQGFIIHKIQGIWRHDLVDKIPKQDDVFSDYYGAKIGGLPFNDRVIVKNSDMAISKIEIRCDTVVNSIQFTYIENTDKGVVETRTVSHGGFGGEEKRFVLEPGEHVISVSGRYDDERVTQLCFVTNRGRTSDVFGKGLSIENSQSFSDLSSRDEHGKPMRLQYVCGRSDKYLNAVMFIWTPL</sequence>
<feature type="domain" description="Jacalin-type lectin" evidence="2">
    <location>
        <begin position="442"/>
        <end position="597"/>
    </location>
</feature>
<dbReference type="PANTHER" id="PTHR46506">
    <property type="entry name" value="OS05G0143600 PROTEIN"/>
    <property type="match status" value="1"/>
</dbReference>
<evidence type="ECO:0000313" key="3">
    <source>
        <dbReference type="EMBL" id="KEP49497.1"/>
    </source>
</evidence>
<evidence type="ECO:0000259" key="2">
    <source>
        <dbReference type="PROSITE" id="PS51752"/>
    </source>
</evidence>
<gene>
    <name evidence="3" type="ORF">V565_099130</name>
</gene>
<dbReference type="SUPFAM" id="SSF51101">
    <property type="entry name" value="Mannose-binding lectins"/>
    <property type="match status" value="2"/>
</dbReference>
<feature type="region of interest" description="Disordered" evidence="1">
    <location>
        <begin position="1"/>
        <end position="31"/>
    </location>
</feature>
<name>A0A074SHJ5_9AGAM</name>
<proteinExistence type="predicted"/>
<dbReference type="Proteomes" id="UP000027456">
    <property type="component" value="Unassembled WGS sequence"/>
</dbReference>
<dbReference type="Pfam" id="PF22693">
    <property type="entry name" value="MACPF_1"/>
    <property type="match status" value="1"/>
</dbReference>
<feature type="compositionally biased region" description="Basic and acidic residues" evidence="1">
    <location>
        <begin position="1"/>
        <end position="10"/>
    </location>
</feature>
<organism evidence="3 4">
    <name type="scientific">Rhizoctonia solani 123E</name>
    <dbReference type="NCBI Taxonomy" id="1423351"/>
    <lineage>
        <taxon>Eukaryota</taxon>
        <taxon>Fungi</taxon>
        <taxon>Dikarya</taxon>
        <taxon>Basidiomycota</taxon>
        <taxon>Agaricomycotina</taxon>
        <taxon>Agaricomycetes</taxon>
        <taxon>Cantharellales</taxon>
        <taxon>Ceratobasidiaceae</taxon>
        <taxon>Rhizoctonia</taxon>
    </lineage>
</organism>
<dbReference type="HOGENOM" id="CLU_032933_0_0_1"/>
<dbReference type="InterPro" id="IPR001229">
    <property type="entry name" value="Jacalin-like_lectin_dom"/>
</dbReference>
<dbReference type="EMBL" id="AZST01000356">
    <property type="protein sequence ID" value="KEP49497.1"/>
    <property type="molecule type" value="Genomic_DNA"/>
</dbReference>
<comment type="caution">
    <text evidence="3">The sequence shown here is derived from an EMBL/GenBank/DDBJ whole genome shotgun (WGS) entry which is preliminary data.</text>
</comment>
<dbReference type="PROSITE" id="PS51752">
    <property type="entry name" value="JACALIN_LECTIN"/>
    <property type="match status" value="2"/>
</dbReference>
<dbReference type="GO" id="GO:0030246">
    <property type="term" value="F:carbohydrate binding"/>
    <property type="evidence" value="ECO:0007669"/>
    <property type="project" value="UniProtKB-KW"/>
</dbReference>
<keyword evidence="4" id="KW-1185">Reference proteome</keyword>
<feature type="domain" description="Jacalin-type lectin" evidence="2">
    <location>
        <begin position="289"/>
        <end position="431"/>
    </location>
</feature>
<evidence type="ECO:0000256" key="1">
    <source>
        <dbReference type="SAM" id="MobiDB-lite"/>
    </source>
</evidence>
<dbReference type="AlphaFoldDB" id="A0A074SHJ5"/>
<dbReference type="Pfam" id="PF01419">
    <property type="entry name" value="Jacalin"/>
    <property type="match status" value="2"/>
</dbReference>
<evidence type="ECO:0000313" key="4">
    <source>
        <dbReference type="Proteomes" id="UP000027456"/>
    </source>
</evidence>
<dbReference type="InterPro" id="IPR054586">
    <property type="entry name" value="MACPF_1_fungal"/>
</dbReference>
<dbReference type="Gene3D" id="2.100.10.30">
    <property type="entry name" value="Jacalin-like lectin domain"/>
    <property type="match status" value="2"/>
</dbReference>
<keyword evidence="3" id="KW-0430">Lectin</keyword>
<dbReference type="InterPro" id="IPR036404">
    <property type="entry name" value="Jacalin-like_lectin_dom_sf"/>
</dbReference>
<dbReference type="SMART" id="SM00915">
    <property type="entry name" value="Jacalin"/>
    <property type="match status" value="2"/>
</dbReference>